<dbReference type="EC" id="1.1.1.49" evidence="7"/>
<feature type="binding site" evidence="7">
    <location>
        <position position="207"/>
    </location>
    <ligand>
        <name>substrate</name>
    </ligand>
</feature>
<feature type="binding site" evidence="7">
    <location>
        <begin position="84"/>
        <end position="85"/>
    </location>
    <ligand>
        <name>NADP(+)</name>
        <dbReference type="ChEBI" id="CHEBI:58349"/>
    </ligand>
</feature>
<feature type="domain" description="Glucose-6-phosphate dehydrogenase NAD-binding" evidence="8">
    <location>
        <begin position="7"/>
        <end position="178"/>
    </location>
</feature>
<feature type="active site" description="Proton acceptor" evidence="7">
    <location>
        <position position="231"/>
    </location>
</feature>
<evidence type="ECO:0000259" key="8">
    <source>
        <dbReference type="Pfam" id="PF00479"/>
    </source>
</evidence>
<feature type="binding site" evidence="7">
    <location>
        <position position="173"/>
    </location>
    <ligand>
        <name>substrate</name>
    </ligand>
</feature>
<dbReference type="PROSITE" id="PS00069">
    <property type="entry name" value="G6P_DEHYDROGENASE"/>
    <property type="match status" value="1"/>
</dbReference>
<feature type="binding site" evidence="7">
    <location>
        <position position="139"/>
    </location>
    <ligand>
        <name>NADP(+)</name>
        <dbReference type="ChEBI" id="CHEBI:58349"/>
    </ligand>
</feature>
<dbReference type="Pfam" id="PF02781">
    <property type="entry name" value="G6PD_C"/>
    <property type="match status" value="1"/>
</dbReference>
<evidence type="ECO:0000256" key="4">
    <source>
        <dbReference type="ARBA" id="ARBA00022857"/>
    </source>
</evidence>
<comment type="caution">
    <text evidence="10">The sequence shown here is derived from an EMBL/GenBank/DDBJ whole genome shotgun (WGS) entry which is preliminary data.</text>
</comment>
<dbReference type="InterPro" id="IPR022674">
    <property type="entry name" value="G6P_DH_NAD-bd"/>
</dbReference>
<name>A0ABS2KAI9_9GAMM</name>
<protein>
    <recommendedName>
        <fullName evidence="7">Glucose-6-phosphate 1-dehydrogenase</fullName>
        <shortName evidence="7">G6PD</shortName>
        <ecNumber evidence="7">1.1.1.49</ecNumber>
    </recommendedName>
</protein>
<dbReference type="PANTHER" id="PTHR23429">
    <property type="entry name" value="GLUCOSE-6-PHOSPHATE 1-DEHYDROGENASE G6PD"/>
    <property type="match status" value="1"/>
</dbReference>
<keyword evidence="6 7" id="KW-0119">Carbohydrate metabolism</keyword>
<gene>
    <name evidence="7 10" type="primary">zwf</name>
    <name evidence="10" type="ORF">ISS99_01585</name>
</gene>
<dbReference type="InterPro" id="IPR036291">
    <property type="entry name" value="NAD(P)-bd_dom_sf"/>
</dbReference>
<dbReference type="SUPFAM" id="SSF55347">
    <property type="entry name" value="Glyceraldehyde-3-phosphate dehydrogenase-like, C-terminal domain"/>
    <property type="match status" value="1"/>
</dbReference>
<organism evidence="10 11">
    <name type="scientific">Dyella mobilis</name>
    <dbReference type="NCBI Taxonomy" id="1849582"/>
    <lineage>
        <taxon>Bacteria</taxon>
        <taxon>Pseudomonadati</taxon>
        <taxon>Pseudomonadota</taxon>
        <taxon>Gammaproteobacteria</taxon>
        <taxon>Lysobacterales</taxon>
        <taxon>Rhodanobacteraceae</taxon>
        <taxon>Dyella</taxon>
    </lineage>
</organism>
<dbReference type="RefSeq" id="WP_204629805.1">
    <property type="nucleotide sequence ID" value="NZ_BSOC01000011.1"/>
</dbReference>
<dbReference type="Gene3D" id="3.40.50.720">
    <property type="entry name" value="NAD(P)-binding Rossmann-like Domain"/>
    <property type="match status" value="1"/>
</dbReference>
<dbReference type="PRINTS" id="PR00079">
    <property type="entry name" value="G6PDHDRGNASE"/>
</dbReference>
<keyword evidence="3 7" id="KW-0313">Glucose metabolism</keyword>
<evidence type="ECO:0000313" key="11">
    <source>
        <dbReference type="Proteomes" id="UP001430193"/>
    </source>
</evidence>
<evidence type="ECO:0000256" key="5">
    <source>
        <dbReference type="ARBA" id="ARBA00023002"/>
    </source>
</evidence>
<dbReference type="NCBIfam" id="TIGR00871">
    <property type="entry name" value="zwf"/>
    <property type="match status" value="1"/>
</dbReference>
<dbReference type="NCBIfam" id="NF009492">
    <property type="entry name" value="PRK12853.1-3"/>
    <property type="match status" value="1"/>
</dbReference>
<comment type="function">
    <text evidence="7">Catalyzes the oxidation of glucose 6-phosphate to 6-phosphogluconolactone.</text>
</comment>
<sequence length="481" mass="54184">MTATTLVILGASGDLTQRLLMPALYRLHTLGLTSDLRIIGYAKEAWSRQHFEKHIHEALQAFAPDFKTADWNRFRRQLDYVGGELQADQLAALKDKLAPSTLFYLALPPPLFGVAATALGEAGFSKNPRGGWRRLVVEKPFGTDLASAQELRARMHDHWDEEQILRIDHFLGKETTQNLMVFRFANRFLEPIWNAQHIAQVQITYAETLGVEQRAAYYDKAGALRDMLQNHLMQLFSLAAMEPPSSWDAEVLRDHKVEVLRSVIPITAGSVNKHAVRGQYRAGKLGRKKLAGYRAEPGIKRGSDTETFAALRLEVDNWRWHGVPFYLRSGKRLASNYSEIAVQFREVPGPIPHAVDAGNNWMIFRIRPVERMDLLVTAKQPGGKLAGRPATLSALYATPDDREFSAYEQLLMDALGGDRSHFLRFDEVEWAWKVLTPVLNAWQKGAPDFYAAGSEGPDTQARLLDPDHHWRSIALDGGDQV</sequence>
<comment type="similarity">
    <text evidence="2 7">Belongs to the glucose-6-phosphate dehydrogenase family.</text>
</comment>
<dbReference type="PANTHER" id="PTHR23429:SF0">
    <property type="entry name" value="GLUCOSE-6-PHOSPHATE 1-DEHYDROGENASE"/>
    <property type="match status" value="1"/>
</dbReference>
<evidence type="ECO:0000256" key="3">
    <source>
        <dbReference type="ARBA" id="ARBA00022526"/>
    </source>
</evidence>
<accession>A0ABS2KAI9</accession>
<evidence type="ECO:0000256" key="6">
    <source>
        <dbReference type="ARBA" id="ARBA00023277"/>
    </source>
</evidence>
<feature type="domain" description="Glucose-6-phosphate dehydrogenase C-terminal" evidence="9">
    <location>
        <begin position="180"/>
        <end position="470"/>
    </location>
</feature>
<comment type="pathway">
    <text evidence="1 7">Carbohydrate degradation; pentose phosphate pathway; D-ribulose 5-phosphate from D-glucose 6-phosphate (oxidative stage): step 1/3.</text>
</comment>
<dbReference type="InterPro" id="IPR022675">
    <property type="entry name" value="G6P_DH_C"/>
</dbReference>
<feature type="binding site" evidence="7">
    <location>
        <position position="169"/>
    </location>
    <ligand>
        <name>substrate</name>
    </ligand>
</feature>
<keyword evidence="11" id="KW-1185">Reference proteome</keyword>
<dbReference type="HAMAP" id="MF_00966">
    <property type="entry name" value="G6PD"/>
    <property type="match status" value="1"/>
</dbReference>
<evidence type="ECO:0000256" key="1">
    <source>
        <dbReference type="ARBA" id="ARBA00004937"/>
    </source>
</evidence>
<proteinExistence type="inferred from homology"/>
<dbReference type="EMBL" id="JADIKF010000030">
    <property type="protein sequence ID" value="MBM7128205.1"/>
    <property type="molecule type" value="Genomic_DNA"/>
</dbReference>
<dbReference type="InterPro" id="IPR001282">
    <property type="entry name" value="G6P_DH"/>
</dbReference>
<keyword evidence="4 7" id="KW-0521">NADP</keyword>
<feature type="binding site" evidence="7">
    <location>
        <position position="226"/>
    </location>
    <ligand>
        <name>substrate</name>
    </ligand>
</feature>
<evidence type="ECO:0000256" key="2">
    <source>
        <dbReference type="ARBA" id="ARBA00009975"/>
    </source>
</evidence>
<dbReference type="InterPro" id="IPR019796">
    <property type="entry name" value="G6P_DH_AS"/>
</dbReference>
<dbReference type="SUPFAM" id="SSF51735">
    <property type="entry name" value="NAD(P)-binding Rossmann-fold domains"/>
    <property type="match status" value="1"/>
</dbReference>
<keyword evidence="5 7" id="KW-0560">Oxidoreductase</keyword>
<dbReference type="PIRSF" id="PIRSF000110">
    <property type="entry name" value="G6PD"/>
    <property type="match status" value="1"/>
</dbReference>
<evidence type="ECO:0000256" key="7">
    <source>
        <dbReference type="HAMAP-Rule" id="MF_00966"/>
    </source>
</evidence>
<dbReference type="Pfam" id="PF00479">
    <property type="entry name" value="G6PD_N"/>
    <property type="match status" value="1"/>
</dbReference>
<feature type="binding site" evidence="7">
    <location>
        <position position="331"/>
    </location>
    <ligand>
        <name>substrate</name>
    </ligand>
</feature>
<dbReference type="Proteomes" id="UP001430193">
    <property type="component" value="Unassembled WGS sequence"/>
</dbReference>
<reference evidence="10" key="1">
    <citation type="submission" date="2020-10" db="EMBL/GenBank/DDBJ databases">
        <title>Phylogeny of dyella-like bacteria.</title>
        <authorList>
            <person name="Fu J."/>
        </authorList>
    </citation>
    <scope>NUCLEOTIDE SEQUENCE</scope>
    <source>
        <strain evidence="10">DHON07</strain>
    </source>
</reference>
<evidence type="ECO:0000313" key="10">
    <source>
        <dbReference type="EMBL" id="MBM7128205.1"/>
    </source>
</evidence>
<dbReference type="Gene3D" id="3.30.360.10">
    <property type="entry name" value="Dihydrodipicolinate Reductase, domain 2"/>
    <property type="match status" value="1"/>
</dbReference>
<evidence type="ECO:0000259" key="9">
    <source>
        <dbReference type="Pfam" id="PF02781"/>
    </source>
</evidence>
<comment type="catalytic activity">
    <reaction evidence="7">
        <text>D-glucose 6-phosphate + NADP(+) = 6-phospho-D-glucono-1,5-lactone + NADPH + H(+)</text>
        <dbReference type="Rhea" id="RHEA:15841"/>
        <dbReference type="ChEBI" id="CHEBI:15378"/>
        <dbReference type="ChEBI" id="CHEBI:57783"/>
        <dbReference type="ChEBI" id="CHEBI:57955"/>
        <dbReference type="ChEBI" id="CHEBI:58349"/>
        <dbReference type="ChEBI" id="CHEBI:61548"/>
        <dbReference type="EC" id="1.1.1.49"/>
    </reaction>
</comment>
<comment type="caution">
    <text evidence="7">Lacks conserved residue(s) required for the propagation of feature annotation.</text>
</comment>